<keyword evidence="3" id="KW-1185">Reference proteome</keyword>
<dbReference type="AlphaFoldDB" id="A0AAN9YTX0"/>
<evidence type="ECO:0000313" key="3">
    <source>
        <dbReference type="Proteomes" id="UP001320420"/>
    </source>
</evidence>
<feature type="region of interest" description="Disordered" evidence="1">
    <location>
        <begin position="1"/>
        <end position="41"/>
    </location>
</feature>
<gene>
    <name evidence="2" type="ORF">SLS62_004196</name>
</gene>
<protein>
    <submittedName>
        <fullName evidence="2">Uncharacterized protein</fullName>
    </submittedName>
</protein>
<dbReference type="EMBL" id="JAKJXP020000025">
    <property type="protein sequence ID" value="KAK7753830.1"/>
    <property type="molecule type" value="Genomic_DNA"/>
</dbReference>
<comment type="caution">
    <text evidence="2">The sequence shown here is derived from an EMBL/GenBank/DDBJ whole genome shotgun (WGS) entry which is preliminary data.</text>
</comment>
<proteinExistence type="predicted"/>
<name>A0AAN9YTX0_9PEZI</name>
<evidence type="ECO:0000313" key="2">
    <source>
        <dbReference type="EMBL" id="KAK7753830.1"/>
    </source>
</evidence>
<reference evidence="2 3" key="1">
    <citation type="submission" date="2024-02" db="EMBL/GenBank/DDBJ databases">
        <title>De novo assembly and annotation of 12 fungi associated with fruit tree decline syndrome in Ontario, Canada.</title>
        <authorList>
            <person name="Sulman M."/>
            <person name="Ellouze W."/>
            <person name="Ilyukhin E."/>
        </authorList>
    </citation>
    <scope>NUCLEOTIDE SEQUENCE [LARGE SCALE GENOMIC DNA]</scope>
    <source>
        <strain evidence="2 3">M11/M66-122</strain>
    </source>
</reference>
<organism evidence="2 3">
    <name type="scientific">Diatrype stigma</name>
    <dbReference type="NCBI Taxonomy" id="117547"/>
    <lineage>
        <taxon>Eukaryota</taxon>
        <taxon>Fungi</taxon>
        <taxon>Dikarya</taxon>
        <taxon>Ascomycota</taxon>
        <taxon>Pezizomycotina</taxon>
        <taxon>Sordariomycetes</taxon>
        <taxon>Xylariomycetidae</taxon>
        <taxon>Xylariales</taxon>
        <taxon>Diatrypaceae</taxon>
        <taxon>Diatrype</taxon>
    </lineage>
</organism>
<accession>A0AAN9YTX0</accession>
<evidence type="ECO:0000256" key="1">
    <source>
        <dbReference type="SAM" id="MobiDB-lite"/>
    </source>
</evidence>
<feature type="compositionally biased region" description="Basic and acidic residues" evidence="1">
    <location>
        <begin position="1"/>
        <end position="14"/>
    </location>
</feature>
<dbReference type="Proteomes" id="UP001320420">
    <property type="component" value="Unassembled WGS sequence"/>
</dbReference>
<sequence length="521" mass="58671">MGKKRGIDQDDTQSRKKPAPYDPYNPRSPKASAQKDEDSEYKDIPQRFSNLHLRRTRYPITKSLHEFVKRTGRGQYEFSIPFHKLAGFHRIEWGVENSAKSILVRLEFLYREKSEYVGFCVHLLPGNLESKSEHTYCATDVPWKGSVACNTESNFLTDTLSQKLHEFLGQKRQSAKRVYDKIVEVASSNPAAKCYICAKALPCKVFRPLPCGEACRKKFKELPLTTRLSPFLRDPAVLDFLLCCLASTTWDQSAAPQTIATNLRTTTTCTTLPPTCPVGSGSIKNVLDSFPAISSGITVSMLLGPRRFQSEREDLLDWLCSEFDGTLVTAPKSARISEIPGDRQFLLLNSNIERQTTFDKEMRRSRIPAGGFAGFHGTPPENLFNIFKESMKSPRNIFYANEPVKSTYYVWKNTRGALGKWKNSAMGDVTALLGVEVAVRDLAYQGVEANSSRGTVMVRNVFLLPSSRHEDYQPTGKYRSVMFPTECRALPSMQNTYTQIKSGDLIKAMEKQGQDEEKEGA</sequence>